<evidence type="ECO:0000313" key="1">
    <source>
        <dbReference type="EMBL" id="WAR25622.1"/>
    </source>
</evidence>
<evidence type="ECO:0000313" key="2">
    <source>
        <dbReference type="Proteomes" id="UP001164746"/>
    </source>
</evidence>
<sequence>MIPSKETLSCSVHTCDIGTTLSITLWQIVLEKKWGQCEQRLTVRRHDSSIIYDWQCQNNTATPQLLNTTEQYLIIRLENNLTSNLGSFWLGFA</sequence>
<accession>A0ABY7FVI5</accession>
<name>A0ABY7FVI5_MYAAR</name>
<gene>
    <name evidence="1" type="ORF">MAR_011326</name>
</gene>
<dbReference type="Proteomes" id="UP001164746">
    <property type="component" value="Chromosome 14"/>
</dbReference>
<dbReference type="EMBL" id="CP111025">
    <property type="protein sequence ID" value="WAR25622.1"/>
    <property type="molecule type" value="Genomic_DNA"/>
</dbReference>
<organism evidence="1 2">
    <name type="scientific">Mya arenaria</name>
    <name type="common">Soft-shell clam</name>
    <dbReference type="NCBI Taxonomy" id="6604"/>
    <lineage>
        <taxon>Eukaryota</taxon>
        <taxon>Metazoa</taxon>
        <taxon>Spiralia</taxon>
        <taxon>Lophotrochozoa</taxon>
        <taxon>Mollusca</taxon>
        <taxon>Bivalvia</taxon>
        <taxon>Autobranchia</taxon>
        <taxon>Heteroconchia</taxon>
        <taxon>Euheterodonta</taxon>
        <taxon>Imparidentia</taxon>
        <taxon>Neoheterodontei</taxon>
        <taxon>Myida</taxon>
        <taxon>Myoidea</taxon>
        <taxon>Myidae</taxon>
        <taxon>Mya</taxon>
    </lineage>
</organism>
<protein>
    <submittedName>
        <fullName evidence="1">Uncharacterized protein</fullName>
    </submittedName>
</protein>
<feature type="non-terminal residue" evidence="1">
    <location>
        <position position="1"/>
    </location>
</feature>
<reference evidence="1" key="1">
    <citation type="submission" date="2022-11" db="EMBL/GenBank/DDBJ databases">
        <title>Centuries of genome instability and evolution in soft-shell clam transmissible cancer (bioRxiv).</title>
        <authorList>
            <person name="Hart S.F.M."/>
            <person name="Yonemitsu M.A."/>
            <person name="Giersch R.M."/>
            <person name="Beal B.F."/>
            <person name="Arriagada G."/>
            <person name="Davis B.W."/>
            <person name="Ostrander E.A."/>
            <person name="Goff S.P."/>
            <person name="Metzger M.J."/>
        </authorList>
    </citation>
    <scope>NUCLEOTIDE SEQUENCE</scope>
    <source>
        <strain evidence="1">MELC-2E11</strain>
        <tissue evidence="1">Siphon/mantle</tissue>
    </source>
</reference>
<keyword evidence="2" id="KW-1185">Reference proteome</keyword>
<proteinExistence type="predicted"/>